<feature type="chain" id="PRO_5007589671" description="non-specific serine/threonine protein kinase" evidence="23">
    <location>
        <begin position="24"/>
        <end position="1635"/>
    </location>
</feature>
<feature type="domain" description="Bulb-type lectin" evidence="26">
    <location>
        <begin position="24"/>
        <end position="145"/>
    </location>
</feature>
<comment type="catalytic activity">
    <reaction evidence="17">
        <text>L-threonyl-[protein] + ATP = O-phospho-L-threonyl-[protein] + ADP + H(+)</text>
        <dbReference type="Rhea" id="RHEA:46608"/>
        <dbReference type="Rhea" id="RHEA-COMP:11060"/>
        <dbReference type="Rhea" id="RHEA-COMP:11605"/>
        <dbReference type="ChEBI" id="CHEBI:15378"/>
        <dbReference type="ChEBI" id="CHEBI:30013"/>
        <dbReference type="ChEBI" id="CHEBI:30616"/>
        <dbReference type="ChEBI" id="CHEBI:61977"/>
        <dbReference type="ChEBI" id="CHEBI:456216"/>
        <dbReference type="EC" id="2.7.11.1"/>
    </reaction>
</comment>
<evidence type="ECO:0000256" key="18">
    <source>
        <dbReference type="ARBA" id="ARBA00048679"/>
    </source>
</evidence>
<keyword evidence="9 20" id="KW-0547">Nucleotide-binding</keyword>
<evidence type="ECO:0000256" key="20">
    <source>
        <dbReference type="PROSITE-ProRule" id="PRU10141"/>
    </source>
</evidence>
<dbReference type="SUPFAM" id="SSF56112">
    <property type="entry name" value="Protein kinase-like (PK-like)"/>
    <property type="match status" value="2"/>
</dbReference>
<dbReference type="GO" id="GO:0005886">
    <property type="term" value="C:plasma membrane"/>
    <property type="evidence" value="ECO:0007669"/>
    <property type="project" value="UniProtKB-SubCell"/>
</dbReference>
<organism evidence="28 29">
    <name type="scientific">Cajanus cajan</name>
    <name type="common">Pigeon pea</name>
    <name type="synonym">Cajanus indicus</name>
    <dbReference type="NCBI Taxonomy" id="3821"/>
    <lineage>
        <taxon>Eukaryota</taxon>
        <taxon>Viridiplantae</taxon>
        <taxon>Streptophyta</taxon>
        <taxon>Embryophyta</taxon>
        <taxon>Tracheophyta</taxon>
        <taxon>Spermatophyta</taxon>
        <taxon>Magnoliopsida</taxon>
        <taxon>eudicotyledons</taxon>
        <taxon>Gunneridae</taxon>
        <taxon>Pentapetalae</taxon>
        <taxon>rosids</taxon>
        <taxon>fabids</taxon>
        <taxon>Fabales</taxon>
        <taxon>Fabaceae</taxon>
        <taxon>Papilionoideae</taxon>
        <taxon>50 kb inversion clade</taxon>
        <taxon>NPAAA clade</taxon>
        <taxon>indigoferoid/millettioid clade</taxon>
        <taxon>Phaseoleae</taxon>
        <taxon>Cajanus</taxon>
    </lineage>
</organism>
<accession>A0A151UG46</accession>
<sequence>MKNLLLMFILTKILLFFGHKSMADDSISRFQSLSEGKTLVSEEGTFELGFFSPGSGAERYLGIWYKSIPVKTVVWVANRANPVKGNSSMLHINSEGNLELVNLNGVVAWSANSRKKVLNPIVQLLNSGNLVVRDEGDQDAENYLWQSFDYPSDTLLPGMKLGWDLRTGLEWRVSAWKNWDDPSPGDFTWGVSLEGFPQLMMWEGSKEFYRGGYWNGLGFSGAPELKPNPVFEFKFVSNKDEVYYTYSLRNKSIISRIVMNETISTRQRYIWIEEAQAWRLYASVPRDICDSYNLCGSNGNCIIGDSPVCQCLSGFKPRSPGNWNMMDWTQGCFLTEEWSCKEKRNDRFVKFIKHSMKAVAIIIIVASVLTIILALYVVGKRIKKLRENKLTVERNEEDKKEDLELPFFHRDEIIKATDGFSINNKLGEGGFGAVYMGTLADGQEIAVKRLSQSSGQGFNEFKNEVILIAKLQHRNLVKLVGCCIEGEEKMLIYEYMPNKSLDSIIFDHAKGKILDWSKRFNIIGGIARGLLYLHQDSRLRIIHRDLKASNVLLDHEFNPKISDFGMAKTFGGDEIEGNTRRVVGTYGYMAPEYAIYGLFSVKSDVFSFGVLMLEIISGKKNRGFSHSNNSINLIDHAWRFWKENRPLDLIDSCMENSSVLSEALRCIHIGLLCVQQHPEDRPSMSTVVVMLSSESALPQPKEPAFLMEKGKFFLEADSSTKHQFSSTNDISVTLLEPRNIFLLLFSYKDRIGYPYEEVAGSLFYKDEFVNFYNNYFFYLSKLQYTKLHVKCLLCIIKNYIYEYIITIDIRNMTMFSITFAIIKLVFFLFSYSHISNAIDTITQLHPLADDGSTLVSMDGTFELGFFSLGLSPNRYVGIWYKNIPVRTVVWVANRDTPIQSNSSKLSINKDGNLVLLSHNNTIVWSTKTSTKTLSPIVQLLGTGNLVLRDESDSNPMNYLWQSFDHPSDTLLPGMKLGWNLKSGFSTRVSAWKNWDDPSTGDFTWRVELEGYPQMMMWKGTAEYYRGGPWNGLGFSSAPELEMDPPYVVNFVSNNDEVYYTYNLKNKSSISRVVMNQTVYARQRYIWIEEAQSWRLYTSVPREQCDYYKHCGSYGKCDMDEFPTCKCLLGFRPKSPQEWDTMDWSKGCVQSQSWKCREKNKDGFLKFSSLKLPDTKRTWVNASMRLEECKAKCWGNCACKAYANLDIRGGGSGCVIWFGDLLDLKYVPDVGQDLYVRLAITEIANHDQKDEFRERKAVITSTIPLIIMIIFLTISYFHWRSRRKIRECTSTKEKNDDGQEDLELPSFGFALIARATDNFSNDKKLGEGGFGPVYRGMLPNGQEIAVKRLSQRSCQGLKELKNEVIFCGKLQHRNVVKVLGCCIHGEERLLIYEFMPKRSLDSFLFDSSKGKFLNWSRRFQIISGIARGILYLHQDSRLRIIHRDLKSSNILLDNELNPKISDFGLAQICGDGEIEGNTSRIVGTHGYMAPEYAIHGLFSTKSDVFSFGILLLEIVSGKKNQGILYPYRDFSLIGHAWRLWREGIPMEFIDDCLKESCTESEAIRCIHIGLLCVQHYPYDRPDITSVVMMLSNNENALPCPKEPGFLLEKFSTERVSSFGPQSSSINETSISMLEPR</sequence>
<dbReference type="PROSITE" id="PS50927">
    <property type="entry name" value="BULB_LECTIN"/>
    <property type="match status" value="2"/>
</dbReference>
<feature type="transmembrane region" description="Helical" evidence="22">
    <location>
        <begin position="814"/>
        <end position="834"/>
    </location>
</feature>
<dbReference type="InterPro" id="IPR008271">
    <property type="entry name" value="Ser/Thr_kinase_AS"/>
</dbReference>
<evidence type="ECO:0000256" key="11">
    <source>
        <dbReference type="ARBA" id="ARBA00022840"/>
    </source>
</evidence>
<feature type="region of interest" description="Disordered" evidence="21">
    <location>
        <begin position="1615"/>
        <end position="1635"/>
    </location>
</feature>
<proteinExistence type="predicted"/>
<dbReference type="Proteomes" id="UP000075243">
    <property type="component" value="Unassembled WGS sequence"/>
</dbReference>
<evidence type="ECO:0000256" key="16">
    <source>
        <dbReference type="ARBA" id="ARBA00023180"/>
    </source>
</evidence>
<evidence type="ECO:0000259" key="25">
    <source>
        <dbReference type="PROSITE" id="PS50026"/>
    </source>
</evidence>
<dbReference type="PROSITE" id="PS50026">
    <property type="entry name" value="EGF_3"/>
    <property type="match status" value="1"/>
</dbReference>
<evidence type="ECO:0000256" key="12">
    <source>
        <dbReference type="ARBA" id="ARBA00022989"/>
    </source>
</evidence>
<dbReference type="PROSITE" id="PS00108">
    <property type="entry name" value="PROTEIN_KINASE_ST"/>
    <property type="match status" value="2"/>
</dbReference>
<feature type="domain" description="EGF-like" evidence="25">
    <location>
        <begin position="285"/>
        <end position="321"/>
    </location>
</feature>
<dbReference type="Gene3D" id="2.90.10.10">
    <property type="entry name" value="Bulb-type lectin domain"/>
    <property type="match status" value="2"/>
</dbReference>
<evidence type="ECO:0000256" key="14">
    <source>
        <dbReference type="ARBA" id="ARBA00023157"/>
    </source>
</evidence>
<gene>
    <name evidence="28" type="ORF">KK1_047838</name>
</gene>
<evidence type="ECO:0000259" key="24">
    <source>
        <dbReference type="PROSITE" id="PS50011"/>
    </source>
</evidence>
<evidence type="ECO:0000259" key="27">
    <source>
        <dbReference type="PROSITE" id="PS50948"/>
    </source>
</evidence>
<feature type="transmembrane region" description="Helical" evidence="22">
    <location>
        <begin position="358"/>
        <end position="379"/>
    </location>
</feature>
<dbReference type="FunFam" id="3.30.200.20:FF:000330">
    <property type="entry name" value="G-type lectin S-receptor-like serine/threonine-protein kinase At4g03230"/>
    <property type="match status" value="1"/>
</dbReference>
<dbReference type="Gene3D" id="3.30.200.20">
    <property type="entry name" value="Phosphorylase Kinase, domain 1"/>
    <property type="match status" value="2"/>
</dbReference>
<dbReference type="EC" id="2.7.11.1" evidence="2"/>
<feature type="domain" description="Protein kinase" evidence="24">
    <location>
        <begin position="1318"/>
        <end position="1596"/>
    </location>
</feature>
<feature type="transmembrane region" description="Helical" evidence="22">
    <location>
        <begin position="1256"/>
        <end position="1276"/>
    </location>
</feature>
<comment type="caution">
    <text evidence="19">Lacks conserved residue(s) required for the propagation of feature annotation.</text>
</comment>
<keyword evidence="14" id="KW-1015">Disulfide bond</keyword>
<reference evidence="28" key="1">
    <citation type="journal article" date="2012" name="Nat. Biotechnol.">
        <title>Draft genome sequence of pigeonpea (Cajanus cajan), an orphan legume crop of resource-poor farmers.</title>
        <authorList>
            <person name="Varshney R.K."/>
            <person name="Chen W."/>
            <person name="Li Y."/>
            <person name="Bharti A.K."/>
            <person name="Saxena R.K."/>
            <person name="Schlueter J.A."/>
            <person name="Donoghue M.T."/>
            <person name="Azam S."/>
            <person name="Fan G."/>
            <person name="Whaley A.M."/>
            <person name="Farmer A.D."/>
            <person name="Sheridan J."/>
            <person name="Iwata A."/>
            <person name="Tuteja R."/>
            <person name="Penmetsa R.V."/>
            <person name="Wu W."/>
            <person name="Upadhyaya H.D."/>
            <person name="Yang S.P."/>
            <person name="Shah T."/>
            <person name="Saxena K.B."/>
            <person name="Michael T."/>
            <person name="McCombie W.R."/>
            <person name="Yang B."/>
            <person name="Zhang G."/>
            <person name="Yang H."/>
            <person name="Wang J."/>
            <person name="Spillane C."/>
            <person name="Cook D.R."/>
            <person name="May G.D."/>
            <person name="Xu X."/>
            <person name="Jackson S.A."/>
        </authorList>
    </citation>
    <scope>NUCLEOTIDE SEQUENCE [LARGE SCALE GENOMIC DNA]</scope>
</reference>
<keyword evidence="19" id="KW-0245">EGF-like domain</keyword>
<evidence type="ECO:0000259" key="26">
    <source>
        <dbReference type="PROSITE" id="PS50927"/>
    </source>
</evidence>
<dbReference type="InterPro" id="IPR001245">
    <property type="entry name" value="Ser-Thr/Tyr_kinase_cat_dom"/>
</dbReference>
<dbReference type="InterPro" id="IPR017441">
    <property type="entry name" value="Protein_kinase_ATP_BS"/>
</dbReference>
<evidence type="ECO:0000256" key="1">
    <source>
        <dbReference type="ARBA" id="ARBA00004251"/>
    </source>
</evidence>
<keyword evidence="15 28" id="KW-0675">Receptor</keyword>
<feature type="domain" description="Apple" evidence="27">
    <location>
        <begin position="1155"/>
        <end position="1238"/>
    </location>
</feature>
<keyword evidence="6 22" id="KW-0812">Transmembrane</keyword>
<feature type="domain" description="Protein kinase" evidence="24">
    <location>
        <begin position="420"/>
        <end position="705"/>
    </location>
</feature>
<evidence type="ECO:0000256" key="8">
    <source>
        <dbReference type="ARBA" id="ARBA00022734"/>
    </source>
</evidence>
<feature type="binding site" evidence="20">
    <location>
        <position position="448"/>
    </location>
    <ligand>
        <name>ATP</name>
        <dbReference type="ChEBI" id="CHEBI:30616"/>
    </ligand>
</feature>
<dbReference type="EMBL" id="AGCT01046427">
    <property type="protein sequence ID" value="KYP78249.1"/>
    <property type="molecule type" value="Genomic_DNA"/>
</dbReference>
<keyword evidence="10 28" id="KW-0418">Kinase</keyword>
<protein>
    <recommendedName>
        <fullName evidence="2">non-specific serine/threonine protein kinase</fullName>
        <ecNumber evidence="2">2.7.11.1</ecNumber>
    </recommendedName>
</protein>
<dbReference type="PROSITE" id="PS00107">
    <property type="entry name" value="PROTEIN_KINASE_ATP"/>
    <property type="match status" value="1"/>
</dbReference>
<evidence type="ECO:0000256" key="21">
    <source>
        <dbReference type="SAM" id="MobiDB-lite"/>
    </source>
</evidence>
<keyword evidence="29" id="KW-1185">Reference proteome</keyword>
<keyword evidence="4" id="KW-0723">Serine/threonine-protein kinase</keyword>
<evidence type="ECO:0000313" key="28">
    <source>
        <dbReference type="EMBL" id="KYP78249.1"/>
    </source>
</evidence>
<dbReference type="Pfam" id="PF00954">
    <property type="entry name" value="S_locus_glycop"/>
    <property type="match status" value="2"/>
</dbReference>
<evidence type="ECO:0000256" key="22">
    <source>
        <dbReference type="SAM" id="Phobius"/>
    </source>
</evidence>
<dbReference type="Pfam" id="PF08276">
    <property type="entry name" value="PAN_2"/>
    <property type="match status" value="1"/>
</dbReference>
<dbReference type="GO" id="GO:0030246">
    <property type="term" value="F:carbohydrate binding"/>
    <property type="evidence" value="ECO:0007669"/>
    <property type="project" value="UniProtKB-KW"/>
</dbReference>
<dbReference type="CDD" id="cd00028">
    <property type="entry name" value="B_lectin"/>
    <property type="match status" value="2"/>
</dbReference>
<keyword evidence="16" id="KW-0325">Glycoprotein</keyword>
<evidence type="ECO:0000256" key="7">
    <source>
        <dbReference type="ARBA" id="ARBA00022729"/>
    </source>
</evidence>
<evidence type="ECO:0000256" key="23">
    <source>
        <dbReference type="SAM" id="SignalP"/>
    </source>
</evidence>
<dbReference type="InterPro" id="IPR036426">
    <property type="entry name" value="Bulb-type_lectin_dom_sf"/>
</dbReference>
<dbReference type="SMART" id="SM00220">
    <property type="entry name" value="S_TKc"/>
    <property type="match status" value="2"/>
</dbReference>
<dbReference type="PANTHER" id="PTHR27002:SF900">
    <property type="entry name" value="S-LOCUS LECTIN KINASE FAMILY PROTEIN"/>
    <property type="match status" value="1"/>
</dbReference>
<keyword evidence="3" id="KW-1003">Cell membrane</keyword>
<name>A0A151UG46_CAJCA</name>
<evidence type="ECO:0000256" key="17">
    <source>
        <dbReference type="ARBA" id="ARBA00047899"/>
    </source>
</evidence>
<evidence type="ECO:0000256" key="15">
    <source>
        <dbReference type="ARBA" id="ARBA00023170"/>
    </source>
</evidence>
<evidence type="ECO:0000256" key="5">
    <source>
        <dbReference type="ARBA" id="ARBA00022679"/>
    </source>
</evidence>
<evidence type="ECO:0000256" key="6">
    <source>
        <dbReference type="ARBA" id="ARBA00022692"/>
    </source>
</evidence>
<dbReference type="FunFam" id="3.30.200.20:FF:000195">
    <property type="entry name" value="G-type lectin S-receptor-like serine/threonine-protein kinase"/>
    <property type="match status" value="1"/>
</dbReference>
<evidence type="ECO:0000256" key="9">
    <source>
        <dbReference type="ARBA" id="ARBA00022741"/>
    </source>
</evidence>
<dbReference type="PROSITE" id="PS50948">
    <property type="entry name" value="PAN"/>
    <property type="match status" value="1"/>
</dbReference>
<dbReference type="FunFam" id="2.90.10.10:FF:000001">
    <property type="entry name" value="G-type lectin S-receptor-like serine/threonine-protein kinase"/>
    <property type="match status" value="2"/>
</dbReference>
<dbReference type="GO" id="GO:0048544">
    <property type="term" value="P:recognition of pollen"/>
    <property type="evidence" value="ECO:0007669"/>
    <property type="project" value="InterPro"/>
</dbReference>
<dbReference type="InterPro" id="IPR000742">
    <property type="entry name" value="EGF"/>
</dbReference>
<dbReference type="InterPro" id="IPR001480">
    <property type="entry name" value="Bulb-type_lectin_dom"/>
</dbReference>
<dbReference type="CDD" id="cd01098">
    <property type="entry name" value="PAN_AP_plant"/>
    <property type="match status" value="1"/>
</dbReference>
<evidence type="ECO:0000256" key="19">
    <source>
        <dbReference type="PROSITE-ProRule" id="PRU00076"/>
    </source>
</evidence>
<evidence type="ECO:0000256" key="13">
    <source>
        <dbReference type="ARBA" id="ARBA00023136"/>
    </source>
</evidence>
<dbReference type="GO" id="GO:0004674">
    <property type="term" value="F:protein serine/threonine kinase activity"/>
    <property type="evidence" value="ECO:0007669"/>
    <property type="project" value="UniProtKB-KW"/>
</dbReference>
<keyword evidence="8" id="KW-0430">Lectin</keyword>
<keyword evidence="7 23" id="KW-0732">Signal</keyword>
<dbReference type="FunFam" id="1.10.510.10:FF:000060">
    <property type="entry name" value="G-type lectin S-receptor-like serine/threonine-protein kinase"/>
    <property type="match status" value="2"/>
</dbReference>
<keyword evidence="13 22" id="KW-0472">Membrane</keyword>
<dbReference type="SUPFAM" id="SSF51110">
    <property type="entry name" value="alpha-D-mannose-specific plant lectins"/>
    <property type="match status" value="2"/>
</dbReference>
<dbReference type="PROSITE" id="PS50011">
    <property type="entry name" value="PROTEIN_KINASE_DOM"/>
    <property type="match status" value="2"/>
</dbReference>
<evidence type="ECO:0000256" key="2">
    <source>
        <dbReference type="ARBA" id="ARBA00012513"/>
    </source>
</evidence>
<dbReference type="Pfam" id="PF01453">
    <property type="entry name" value="B_lectin"/>
    <property type="match status" value="2"/>
</dbReference>
<comment type="subcellular location">
    <subcellularLocation>
        <location evidence="1">Cell membrane</location>
        <topology evidence="1">Single-pass type I membrane protein</topology>
    </subcellularLocation>
</comment>
<dbReference type="Pfam" id="PF07714">
    <property type="entry name" value="PK_Tyr_Ser-Thr"/>
    <property type="match status" value="2"/>
</dbReference>
<dbReference type="InterPro" id="IPR000719">
    <property type="entry name" value="Prot_kinase_dom"/>
</dbReference>
<dbReference type="Gene3D" id="1.10.510.10">
    <property type="entry name" value="Transferase(Phosphotransferase) domain 1"/>
    <property type="match status" value="2"/>
</dbReference>
<dbReference type="GO" id="GO:0005524">
    <property type="term" value="F:ATP binding"/>
    <property type="evidence" value="ECO:0007669"/>
    <property type="project" value="UniProtKB-UniRule"/>
</dbReference>
<dbReference type="InterPro" id="IPR011009">
    <property type="entry name" value="Kinase-like_dom_sf"/>
</dbReference>
<evidence type="ECO:0000313" key="29">
    <source>
        <dbReference type="Proteomes" id="UP000075243"/>
    </source>
</evidence>
<evidence type="ECO:0000256" key="4">
    <source>
        <dbReference type="ARBA" id="ARBA00022527"/>
    </source>
</evidence>
<dbReference type="CDD" id="cd14066">
    <property type="entry name" value="STKc_IRAK"/>
    <property type="match status" value="2"/>
</dbReference>
<dbReference type="PANTHER" id="PTHR27002">
    <property type="entry name" value="RECEPTOR-LIKE SERINE/THREONINE-PROTEIN KINASE SD1-8"/>
    <property type="match status" value="1"/>
</dbReference>
<dbReference type="Gramene" id="C.cajan_46621.t">
    <property type="protein sequence ID" value="C.cajan_46621.t"/>
    <property type="gene ID" value="C.cajan_46621"/>
</dbReference>
<feature type="signal peptide" evidence="23">
    <location>
        <begin position="1"/>
        <end position="23"/>
    </location>
</feature>
<dbReference type="InterPro" id="IPR003609">
    <property type="entry name" value="Pan_app"/>
</dbReference>
<dbReference type="InterPro" id="IPR000858">
    <property type="entry name" value="S_locus_glycoprot_dom"/>
</dbReference>
<dbReference type="OMA" id="YIWIEEA"/>
<comment type="catalytic activity">
    <reaction evidence="18">
        <text>L-seryl-[protein] + ATP = O-phospho-L-seryl-[protein] + ADP + H(+)</text>
        <dbReference type="Rhea" id="RHEA:17989"/>
        <dbReference type="Rhea" id="RHEA-COMP:9863"/>
        <dbReference type="Rhea" id="RHEA-COMP:11604"/>
        <dbReference type="ChEBI" id="CHEBI:15378"/>
        <dbReference type="ChEBI" id="CHEBI:29999"/>
        <dbReference type="ChEBI" id="CHEBI:30616"/>
        <dbReference type="ChEBI" id="CHEBI:83421"/>
        <dbReference type="ChEBI" id="CHEBI:456216"/>
        <dbReference type="EC" id="2.7.11.1"/>
    </reaction>
</comment>
<keyword evidence="12 22" id="KW-1133">Transmembrane helix</keyword>
<dbReference type="SMART" id="SM00108">
    <property type="entry name" value="B_lectin"/>
    <property type="match status" value="2"/>
</dbReference>
<feature type="domain" description="Bulb-type lectin" evidence="26">
    <location>
        <begin position="838"/>
        <end position="960"/>
    </location>
</feature>
<keyword evidence="5" id="KW-0808">Transferase</keyword>
<keyword evidence="11 20" id="KW-0067">ATP-binding</keyword>
<comment type="caution">
    <text evidence="28">The sequence shown here is derived from an EMBL/GenBank/DDBJ whole genome shotgun (WGS) entry which is preliminary data.</text>
</comment>
<dbReference type="SMART" id="SM00473">
    <property type="entry name" value="PAN_AP"/>
    <property type="match status" value="1"/>
</dbReference>
<evidence type="ECO:0000256" key="10">
    <source>
        <dbReference type="ARBA" id="ARBA00022777"/>
    </source>
</evidence>
<evidence type="ECO:0000256" key="3">
    <source>
        <dbReference type="ARBA" id="ARBA00022475"/>
    </source>
</evidence>